<gene>
    <name evidence="2" type="ORF">GCM10010468_10780</name>
</gene>
<evidence type="ECO:0000313" key="3">
    <source>
        <dbReference type="Proteomes" id="UP001501237"/>
    </source>
</evidence>
<dbReference type="CDD" id="cd07344">
    <property type="entry name" value="M48_yhfN_like"/>
    <property type="match status" value="1"/>
</dbReference>
<feature type="domain" description="YgjP-like metallopeptidase" evidence="1">
    <location>
        <begin position="89"/>
        <end position="164"/>
    </location>
</feature>
<organism evidence="2 3">
    <name type="scientific">Actinocorallia longicatena</name>
    <dbReference type="NCBI Taxonomy" id="111803"/>
    <lineage>
        <taxon>Bacteria</taxon>
        <taxon>Bacillati</taxon>
        <taxon>Actinomycetota</taxon>
        <taxon>Actinomycetes</taxon>
        <taxon>Streptosporangiales</taxon>
        <taxon>Thermomonosporaceae</taxon>
        <taxon>Actinocorallia</taxon>
    </lineage>
</organism>
<dbReference type="PANTHER" id="PTHR30399">
    <property type="entry name" value="UNCHARACTERIZED PROTEIN YGJP"/>
    <property type="match status" value="1"/>
</dbReference>
<evidence type="ECO:0000313" key="2">
    <source>
        <dbReference type="EMBL" id="GAA3198817.1"/>
    </source>
</evidence>
<dbReference type="EMBL" id="BAAAUV010000002">
    <property type="protein sequence ID" value="GAA3198817.1"/>
    <property type="molecule type" value="Genomic_DNA"/>
</dbReference>
<name>A0ABP6Q350_9ACTN</name>
<dbReference type="InterPro" id="IPR002725">
    <property type="entry name" value="YgjP-like_metallopeptidase"/>
</dbReference>
<evidence type="ECO:0000259" key="1">
    <source>
        <dbReference type="Pfam" id="PF01863"/>
    </source>
</evidence>
<sequence length="193" mass="21891">MGYGWPVPPNVEVRRSARRRRTVSAYREGDKTIVLLPSSLSQAEEEYEIARILERLEGRERRRRAPEADEDLLDRAMGLSRRYLNGRARPSSVRWVDNQRSRWGSCTPDDRTIRISSMLKQMPSWVVDYVLIHELAHLLEPGHNAAFWNLVAAYPKTERARGYLEGVAAAANLGTAEDFHSGEPAEIDFGATG</sequence>
<dbReference type="Proteomes" id="UP001501237">
    <property type="component" value="Unassembled WGS sequence"/>
</dbReference>
<dbReference type="Pfam" id="PF01863">
    <property type="entry name" value="YgjP-like"/>
    <property type="match status" value="1"/>
</dbReference>
<comment type="caution">
    <text evidence="2">The sequence shown here is derived from an EMBL/GenBank/DDBJ whole genome shotgun (WGS) entry which is preliminary data.</text>
</comment>
<keyword evidence="3" id="KW-1185">Reference proteome</keyword>
<proteinExistence type="predicted"/>
<reference evidence="3" key="1">
    <citation type="journal article" date="2019" name="Int. J. Syst. Evol. Microbiol.">
        <title>The Global Catalogue of Microorganisms (GCM) 10K type strain sequencing project: providing services to taxonomists for standard genome sequencing and annotation.</title>
        <authorList>
            <consortium name="The Broad Institute Genomics Platform"/>
            <consortium name="The Broad Institute Genome Sequencing Center for Infectious Disease"/>
            <person name="Wu L."/>
            <person name="Ma J."/>
        </authorList>
    </citation>
    <scope>NUCLEOTIDE SEQUENCE [LARGE SCALE GENOMIC DNA]</scope>
    <source>
        <strain evidence="3">JCM 9377</strain>
    </source>
</reference>
<dbReference type="Gene3D" id="3.30.2010.10">
    <property type="entry name" value="Metalloproteases ('zincins'), catalytic domain"/>
    <property type="match status" value="1"/>
</dbReference>
<protein>
    <submittedName>
        <fullName evidence="2">M48 family metallopeptidase</fullName>
    </submittedName>
</protein>
<dbReference type="InterPro" id="IPR053136">
    <property type="entry name" value="UTP_pyrophosphatase-like"/>
</dbReference>
<dbReference type="PANTHER" id="PTHR30399:SF1">
    <property type="entry name" value="UTP PYROPHOSPHATASE"/>
    <property type="match status" value="1"/>
</dbReference>
<accession>A0ABP6Q350</accession>